<dbReference type="FunFam" id="3.40.50.720:FF:000084">
    <property type="entry name" value="Short-chain dehydrogenase reductase"/>
    <property type="match status" value="1"/>
</dbReference>
<dbReference type="PRINTS" id="PR00080">
    <property type="entry name" value="SDRFAMILY"/>
</dbReference>
<evidence type="ECO:0000256" key="2">
    <source>
        <dbReference type="ARBA" id="ARBA00023002"/>
    </source>
</evidence>
<dbReference type="PANTHER" id="PTHR43639">
    <property type="entry name" value="OXIDOREDUCTASE, SHORT-CHAIN DEHYDROGENASE/REDUCTASE FAMILY (AFU_ORTHOLOGUE AFUA_5G02870)"/>
    <property type="match status" value="1"/>
</dbReference>
<gene>
    <name evidence="3" type="ORF">EV192_102242</name>
</gene>
<dbReference type="NCBIfam" id="NF005559">
    <property type="entry name" value="PRK07231.1"/>
    <property type="match status" value="1"/>
</dbReference>
<protein>
    <submittedName>
        <fullName evidence="3">3-oxoacyl-[acyl-carrier protein] reductase</fullName>
    </submittedName>
</protein>
<sequence length="249" mass="25527">MTRELTGRVALVTGAGRGIGAGIARLLVAEGALVAVNDIDTAAAGRTVAELTAAGHQCVAVPGDVSEPGTARAVVDETVARLGGLGILVNNAATGRRLKIRQWTPEQWHQVLATNLSGPFFLAQAAVDHLAESGHGAIVNVCSTAVIGFFGQIGYDASKGGLLTLTRSLAVELGREGVRSNAVCPGFIDTGQVDAANLATVAHKQVATQPIARMGLPTDVAGAVTYLVSDQAAYITGQSLFVDGGWIRH</sequence>
<dbReference type="PANTHER" id="PTHR43639:SF1">
    <property type="entry name" value="SHORT-CHAIN DEHYDROGENASE_REDUCTASE FAMILY PROTEIN"/>
    <property type="match status" value="1"/>
</dbReference>
<reference evidence="3 4" key="1">
    <citation type="submission" date="2019-03" db="EMBL/GenBank/DDBJ databases">
        <title>Genomic Encyclopedia of Type Strains, Phase IV (KMG-IV): sequencing the most valuable type-strain genomes for metagenomic binning, comparative biology and taxonomic classification.</title>
        <authorList>
            <person name="Goeker M."/>
        </authorList>
    </citation>
    <scope>NUCLEOTIDE SEQUENCE [LARGE SCALE GENOMIC DNA]</scope>
    <source>
        <strain evidence="3 4">DSM 45934</strain>
    </source>
</reference>
<dbReference type="PRINTS" id="PR00081">
    <property type="entry name" value="GDHRDH"/>
</dbReference>
<dbReference type="RefSeq" id="WP_132113623.1">
    <property type="nucleotide sequence ID" value="NZ_SLWS01000002.1"/>
</dbReference>
<organism evidence="3 4">
    <name type="scientific">Actinocrispum wychmicini</name>
    <dbReference type="NCBI Taxonomy" id="1213861"/>
    <lineage>
        <taxon>Bacteria</taxon>
        <taxon>Bacillati</taxon>
        <taxon>Actinomycetota</taxon>
        <taxon>Actinomycetes</taxon>
        <taxon>Pseudonocardiales</taxon>
        <taxon>Pseudonocardiaceae</taxon>
        <taxon>Actinocrispum</taxon>
    </lineage>
</organism>
<keyword evidence="2" id="KW-0560">Oxidoreductase</keyword>
<accession>A0A4R2K6Y3</accession>
<dbReference type="Proteomes" id="UP000295680">
    <property type="component" value="Unassembled WGS sequence"/>
</dbReference>
<dbReference type="GO" id="GO:0016491">
    <property type="term" value="F:oxidoreductase activity"/>
    <property type="evidence" value="ECO:0007669"/>
    <property type="project" value="UniProtKB-KW"/>
</dbReference>
<comment type="caution">
    <text evidence="3">The sequence shown here is derived from an EMBL/GenBank/DDBJ whole genome shotgun (WGS) entry which is preliminary data.</text>
</comment>
<name>A0A4R2K6Y3_9PSEU</name>
<dbReference type="Pfam" id="PF13561">
    <property type="entry name" value="adh_short_C2"/>
    <property type="match status" value="1"/>
</dbReference>
<dbReference type="OrthoDB" id="517007at2"/>
<dbReference type="AlphaFoldDB" id="A0A4R2K6Y3"/>
<dbReference type="Gene3D" id="3.40.50.720">
    <property type="entry name" value="NAD(P)-binding Rossmann-like Domain"/>
    <property type="match status" value="1"/>
</dbReference>
<dbReference type="InterPro" id="IPR002347">
    <property type="entry name" value="SDR_fam"/>
</dbReference>
<keyword evidence="4" id="KW-1185">Reference proteome</keyword>
<proteinExistence type="inferred from homology"/>
<evidence type="ECO:0000313" key="3">
    <source>
        <dbReference type="EMBL" id="TCO62105.1"/>
    </source>
</evidence>
<dbReference type="InterPro" id="IPR036291">
    <property type="entry name" value="NAD(P)-bd_dom_sf"/>
</dbReference>
<comment type="similarity">
    <text evidence="1">Belongs to the short-chain dehydrogenases/reductases (SDR) family.</text>
</comment>
<dbReference type="EMBL" id="SLWS01000002">
    <property type="protein sequence ID" value="TCO62105.1"/>
    <property type="molecule type" value="Genomic_DNA"/>
</dbReference>
<dbReference type="SUPFAM" id="SSF51735">
    <property type="entry name" value="NAD(P)-binding Rossmann-fold domains"/>
    <property type="match status" value="1"/>
</dbReference>
<evidence type="ECO:0000256" key="1">
    <source>
        <dbReference type="ARBA" id="ARBA00006484"/>
    </source>
</evidence>
<evidence type="ECO:0000313" key="4">
    <source>
        <dbReference type="Proteomes" id="UP000295680"/>
    </source>
</evidence>